<sequence length="236" mass="25525">MNASKPIVGITTYLQEARWGVWEDEATLLPIDYAREVAAAGAYPVLLPPIGTDVSVLDRLDGLLVAGGTDVNPALYGADQHATTLYQEDRDTHDTLLTRAALTRGLPLLAICRGMQVLNTALGGTLHQHIPELLGHDRYRPEPGVYGQVNLTISPGTLLADILGEAASAPCYHHQAVDRVAPGLKPTATSPEGLVEALELADDSPYTGWVLAVQWHPEHNPDDRRIIDAFVNHLQK</sequence>
<name>A0A1Y1RQJ3_9MICC</name>
<dbReference type="SUPFAM" id="SSF52317">
    <property type="entry name" value="Class I glutamine amidotransferase-like"/>
    <property type="match status" value="1"/>
</dbReference>
<dbReference type="InterPro" id="IPR044668">
    <property type="entry name" value="PuuD-like"/>
</dbReference>
<gene>
    <name evidence="1" type="ORF">A7979_03055</name>
</gene>
<dbReference type="InterPro" id="IPR011697">
    <property type="entry name" value="Peptidase_C26"/>
</dbReference>
<dbReference type="PANTHER" id="PTHR43235:SF1">
    <property type="entry name" value="GLUTAMINE AMIDOTRANSFERASE PB2B2.05-RELATED"/>
    <property type="match status" value="1"/>
</dbReference>
<protein>
    <submittedName>
        <fullName evidence="1">Gamma-glutamyl-gamma-aminobutyrate hydrolase</fullName>
    </submittedName>
</protein>
<dbReference type="PANTHER" id="PTHR43235">
    <property type="entry name" value="GLUTAMINE AMIDOTRANSFERASE PB2B2.05-RELATED"/>
    <property type="match status" value="1"/>
</dbReference>
<reference evidence="1 2" key="1">
    <citation type="submission" date="2016-05" db="EMBL/GenBank/DDBJ databases">
        <title>Draft genome sequence of a porcine commensal Rothia nasimurium.</title>
        <authorList>
            <person name="Gaiser R.A."/>
            <person name="Van Baarlen P."/>
            <person name="Wells J.M."/>
        </authorList>
    </citation>
    <scope>NUCLEOTIDE SEQUENCE [LARGE SCALE GENOMIC DNA]</scope>
    <source>
        <strain evidence="1 2">PT-32</strain>
    </source>
</reference>
<dbReference type="CDD" id="cd01745">
    <property type="entry name" value="GATase1_2"/>
    <property type="match status" value="1"/>
</dbReference>
<dbReference type="InterPro" id="IPR029062">
    <property type="entry name" value="Class_I_gatase-like"/>
</dbReference>
<organism evidence="1 2">
    <name type="scientific">Rothia nasimurium</name>
    <dbReference type="NCBI Taxonomy" id="85336"/>
    <lineage>
        <taxon>Bacteria</taxon>
        <taxon>Bacillati</taxon>
        <taxon>Actinomycetota</taxon>
        <taxon>Actinomycetes</taxon>
        <taxon>Micrococcales</taxon>
        <taxon>Micrococcaceae</taxon>
        <taxon>Rothia</taxon>
    </lineage>
</organism>
<dbReference type="GO" id="GO:0005829">
    <property type="term" value="C:cytosol"/>
    <property type="evidence" value="ECO:0007669"/>
    <property type="project" value="TreeGrafter"/>
</dbReference>
<dbReference type="Pfam" id="PF07722">
    <property type="entry name" value="Peptidase_C26"/>
    <property type="match status" value="1"/>
</dbReference>
<proteinExistence type="predicted"/>
<dbReference type="AlphaFoldDB" id="A0A1Y1RQJ3"/>
<dbReference type="RefSeq" id="WP_083091942.1">
    <property type="nucleotide sequence ID" value="NZ_LXWF01000033.1"/>
</dbReference>
<comment type="caution">
    <text evidence="1">The sequence shown here is derived from an EMBL/GenBank/DDBJ whole genome shotgun (WGS) entry which is preliminary data.</text>
</comment>
<accession>A0A1Y1RQJ3</accession>
<dbReference type="GO" id="GO:0006598">
    <property type="term" value="P:polyamine catabolic process"/>
    <property type="evidence" value="ECO:0007669"/>
    <property type="project" value="TreeGrafter"/>
</dbReference>
<dbReference type="GO" id="GO:0033969">
    <property type="term" value="F:gamma-glutamyl-gamma-aminobutyrate hydrolase activity"/>
    <property type="evidence" value="ECO:0007669"/>
    <property type="project" value="TreeGrafter"/>
</dbReference>
<evidence type="ECO:0000313" key="2">
    <source>
        <dbReference type="Proteomes" id="UP000192359"/>
    </source>
</evidence>
<dbReference type="Gene3D" id="3.40.50.880">
    <property type="match status" value="1"/>
</dbReference>
<keyword evidence="1" id="KW-0378">Hydrolase</keyword>
<dbReference type="Proteomes" id="UP000192359">
    <property type="component" value="Unassembled WGS sequence"/>
</dbReference>
<dbReference type="EMBL" id="LXWF01000033">
    <property type="protein sequence ID" value="ORC17458.1"/>
    <property type="molecule type" value="Genomic_DNA"/>
</dbReference>
<keyword evidence="2" id="KW-1185">Reference proteome</keyword>
<evidence type="ECO:0000313" key="1">
    <source>
        <dbReference type="EMBL" id="ORC17458.1"/>
    </source>
</evidence>
<dbReference type="PROSITE" id="PS51273">
    <property type="entry name" value="GATASE_TYPE_1"/>
    <property type="match status" value="1"/>
</dbReference>